<dbReference type="InterPro" id="IPR000215">
    <property type="entry name" value="Serpin_fam"/>
</dbReference>
<dbReference type="InterPro" id="IPR042185">
    <property type="entry name" value="Serpin_sf_2"/>
</dbReference>
<reference evidence="3 4" key="1">
    <citation type="submission" date="2024-09" db="EMBL/GenBank/DDBJ databases">
        <title>Chromosome-scale assembly of Riccia fluitans.</title>
        <authorList>
            <person name="Paukszto L."/>
            <person name="Sawicki J."/>
            <person name="Karawczyk K."/>
            <person name="Piernik-Szablinska J."/>
            <person name="Szczecinska M."/>
            <person name="Mazdziarz M."/>
        </authorList>
    </citation>
    <scope>NUCLEOTIDE SEQUENCE [LARGE SCALE GENOMIC DNA]</scope>
    <source>
        <strain evidence="3">Rf_01</strain>
        <tissue evidence="3">Aerial parts of the thallus</tissue>
    </source>
</reference>
<dbReference type="InterPro" id="IPR023795">
    <property type="entry name" value="Serpin_CS"/>
</dbReference>
<dbReference type="PANTHER" id="PTHR11461:SF211">
    <property type="entry name" value="GH10112P-RELATED"/>
    <property type="match status" value="1"/>
</dbReference>
<evidence type="ECO:0000313" key="3">
    <source>
        <dbReference type="EMBL" id="KAL2621103.1"/>
    </source>
</evidence>
<sequence length="159" mass="17491">MYILLPNSADGLLQLEKDIDAGWFVEQLPELTELVPVGDFLIPRFSISSGFEARQLLRSLGLHLPFDAGKADLSGMQHNDLASGFPPLYISNVFHKAIIEVNEEGTVAAAATGEIYEKTSMSIQLEQAEDFKADHPFLFLLGEDHSGTIMFIGRVVEPT</sequence>
<dbReference type="Gene3D" id="3.30.497.10">
    <property type="entry name" value="Antithrombin, subunit I, domain 2"/>
    <property type="match status" value="1"/>
</dbReference>
<evidence type="ECO:0000259" key="2">
    <source>
        <dbReference type="Pfam" id="PF00079"/>
    </source>
</evidence>
<dbReference type="InterPro" id="IPR036186">
    <property type="entry name" value="Serpin_sf"/>
</dbReference>
<organism evidence="3 4">
    <name type="scientific">Riccia fluitans</name>
    <dbReference type="NCBI Taxonomy" id="41844"/>
    <lineage>
        <taxon>Eukaryota</taxon>
        <taxon>Viridiplantae</taxon>
        <taxon>Streptophyta</taxon>
        <taxon>Embryophyta</taxon>
        <taxon>Marchantiophyta</taxon>
        <taxon>Marchantiopsida</taxon>
        <taxon>Marchantiidae</taxon>
        <taxon>Marchantiales</taxon>
        <taxon>Ricciaceae</taxon>
        <taxon>Riccia</taxon>
    </lineage>
</organism>
<dbReference type="EMBL" id="JBHFFA010000006">
    <property type="protein sequence ID" value="KAL2621103.1"/>
    <property type="molecule type" value="Genomic_DNA"/>
</dbReference>
<gene>
    <name evidence="3" type="ORF">R1flu_001308</name>
</gene>
<dbReference type="AlphaFoldDB" id="A0ABD1Y2X4"/>
<dbReference type="Proteomes" id="UP001605036">
    <property type="component" value="Unassembled WGS sequence"/>
</dbReference>
<comment type="similarity">
    <text evidence="1">Belongs to the serpin family.</text>
</comment>
<dbReference type="PANTHER" id="PTHR11461">
    <property type="entry name" value="SERINE PROTEASE INHIBITOR, SERPIN"/>
    <property type="match status" value="1"/>
</dbReference>
<dbReference type="InterPro" id="IPR023796">
    <property type="entry name" value="Serpin_dom"/>
</dbReference>
<comment type="caution">
    <text evidence="3">The sequence shown here is derived from an EMBL/GenBank/DDBJ whole genome shotgun (WGS) entry which is preliminary data.</text>
</comment>
<name>A0ABD1Y2X4_9MARC</name>
<protein>
    <recommendedName>
        <fullName evidence="2">Serpin domain-containing protein</fullName>
    </recommendedName>
</protein>
<keyword evidence="4" id="KW-1185">Reference proteome</keyword>
<evidence type="ECO:0000313" key="4">
    <source>
        <dbReference type="Proteomes" id="UP001605036"/>
    </source>
</evidence>
<dbReference type="SUPFAM" id="SSF56574">
    <property type="entry name" value="Serpins"/>
    <property type="match status" value="1"/>
</dbReference>
<evidence type="ECO:0000256" key="1">
    <source>
        <dbReference type="ARBA" id="ARBA00009500"/>
    </source>
</evidence>
<proteinExistence type="inferred from homology"/>
<dbReference type="Pfam" id="PF00079">
    <property type="entry name" value="Serpin"/>
    <property type="match status" value="1"/>
</dbReference>
<feature type="domain" description="Serpin" evidence="2">
    <location>
        <begin position="1"/>
        <end position="158"/>
    </location>
</feature>
<accession>A0ABD1Y2X4</accession>
<dbReference type="Gene3D" id="2.30.39.10">
    <property type="entry name" value="Alpha-1-antitrypsin, domain 1"/>
    <property type="match status" value="1"/>
</dbReference>
<dbReference type="InterPro" id="IPR042178">
    <property type="entry name" value="Serpin_sf_1"/>
</dbReference>
<dbReference type="PROSITE" id="PS00284">
    <property type="entry name" value="SERPIN"/>
    <property type="match status" value="1"/>
</dbReference>